<dbReference type="PROSITE" id="PS00155">
    <property type="entry name" value="CUTINASE_1"/>
    <property type="match status" value="1"/>
</dbReference>
<keyword evidence="6 8" id="KW-0378">Hydrolase</keyword>
<reference evidence="9 10" key="1">
    <citation type="journal article" date="2018" name="Front. Microbiol.">
        <title>Genomic and genetic insights into a cosmopolitan fungus, Paecilomyces variotii (Eurotiales).</title>
        <authorList>
            <person name="Urquhart A.S."/>
            <person name="Mondo S.J."/>
            <person name="Makela M.R."/>
            <person name="Hane J.K."/>
            <person name="Wiebenga A."/>
            <person name="He G."/>
            <person name="Mihaltcheva S."/>
            <person name="Pangilinan J."/>
            <person name="Lipzen A."/>
            <person name="Barry K."/>
            <person name="de Vries R.P."/>
            <person name="Grigoriev I.V."/>
            <person name="Idnurm A."/>
        </authorList>
    </citation>
    <scope>NUCLEOTIDE SEQUENCE [LARGE SCALE GENOMIC DNA]</scope>
    <source>
        <strain evidence="9 10">CBS 101075</strain>
    </source>
</reference>
<keyword evidence="3 8" id="KW-0719">Serine esterase</keyword>
<evidence type="ECO:0000256" key="1">
    <source>
        <dbReference type="ARBA" id="ARBA00004613"/>
    </source>
</evidence>
<evidence type="ECO:0000256" key="4">
    <source>
        <dbReference type="ARBA" id="ARBA00022525"/>
    </source>
</evidence>
<evidence type="ECO:0000256" key="7">
    <source>
        <dbReference type="ARBA" id="ARBA00023157"/>
    </source>
</evidence>
<dbReference type="GO" id="GO:0050525">
    <property type="term" value="F:cutinase activity"/>
    <property type="evidence" value="ECO:0007669"/>
    <property type="project" value="UniProtKB-UniRule"/>
</dbReference>
<evidence type="ECO:0000256" key="5">
    <source>
        <dbReference type="ARBA" id="ARBA00022729"/>
    </source>
</evidence>
<evidence type="ECO:0000256" key="8">
    <source>
        <dbReference type="RuleBase" id="RU361263"/>
    </source>
</evidence>
<dbReference type="EC" id="3.1.1.74" evidence="8"/>
<comment type="caution">
    <text evidence="9">The sequence shown here is derived from an EMBL/GenBank/DDBJ whole genome shotgun (WGS) entry which is preliminary data.</text>
</comment>
<proteinExistence type="inferred from homology"/>
<name>A0A443HJ53_BYSSP</name>
<keyword evidence="10" id="KW-1185">Reference proteome</keyword>
<keyword evidence="4 8" id="KW-0964">Secreted</keyword>
<comment type="subcellular location">
    <subcellularLocation>
        <location evidence="1 8">Secreted</location>
    </subcellularLocation>
</comment>
<dbReference type="VEuPathDB" id="FungiDB:C8Q69DRAFT_447959"/>
<evidence type="ECO:0000256" key="2">
    <source>
        <dbReference type="ARBA" id="ARBA00007534"/>
    </source>
</evidence>
<dbReference type="OrthoDB" id="2586582at2759"/>
<feature type="chain" id="PRO_5018821317" description="Cutinase" evidence="8">
    <location>
        <begin position="21"/>
        <end position="243"/>
    </location>
</feature>
<comment type="similarity">
    <text evidence="2 8">Belongs to the cutinase family.</text>
</comment>
<dbReference type="EMBL" id="RCNU01000015">
    <property type="protein sequence ID" value="RWQ91873.1"/>
    <property type="molecule type" value="Genomic_DNA"/>
</dbReference>
<dbReference type="Proteomes" id="UP000283841">
    <property type="component" value="Unassembled WGS sequence"/>
</dbReference>
<dbReference type="SMART" id="SM01110">
    <property type="entry name" value="Cutinase"/>
    <property type="match status" value="1"/>
</dbReference>
<protein>
    <recommendedName>
        <fullName evidence="8">Cutinase</fullName>
        <ecNumber evidence="8">3.1.1.74</ecNumber>
    </recommendedName>
</protein>
<gene>
    <name evidence="9" type="ORF">C8Q69DRAFT_447959</name>
</gene>
<dbReference type="STRING" id="264951.A0A443HJ53"/>
<dbReference type="InterPro" id="IPR043580">
    <property type="entry name" value="CUTINASE_1"/>
</dbReference>
<evidence type="ECO:0000313" key="10">
    <source>
        <dbReference type="Proteomes" id="UP000283841"/>
    </source>
</evidence>
<dbReference type="Gene3D" id="3.40.50.1820">
    <property type="entry name" value="alpha/beta hydrolase"/>
    <property type="match status" value="1"/>
</dbReference>
<comment type="catalytic activity">
    <reaction evidence="8">
        <text>cutin + H2O = cutin monomers.</text>
        <dbReference type="EC" id="3.1.1.74"/>
    </reaction>
</comment>
<keyword evidence="5 8" id="KW-0732">Signal</keyword>
<dbReference type="InterPro" id="IPR029058">
    <property type="entry name" value="AB_hydrolase_fold"/>
</dbReference>
<dbReference type="GeneID" id="39598528"/>
<sequence length="243" mass="26329">MVAILRALSIGLTTGHAVWATQITERTQSCSSVHFFLARGTSEPYPGTQGQLVNATCSQLRNCDYEDIIYPATSNSTDGFCWSVESGVQNGTQQLIDYANRCPDSKLVISGYSQGAQVVTDILGGGGGQLWDLCKQSASAALDTSTNASRNLAAAIVFGDTRHTANQSYNLLSGWDINGYAIRTQNMLDALDVYASRMRSYCDKNDPICCRGHDLNTHLTYLTNYTDDAASWLVSTINKATIP</sequence>
<dbReference type="GO" id="GO:0005576">
    <property type="term" value="C:extracellular region"/>
    <property type="evidence" value="ECO:0007669"/>
    <property type="project" value="UniProtKB-SubCell"/>
</dbReference>
<evidence type="ECO:0000313" key="9">
    <source>
        <dbReference type="EMBL" id="RWQ91873.1"/>
    </source>
</evidence>
<dbReference type="Pfam" id="PF01083">
    <property type="entry name" value="Cutinase"/>
    <property type="match status" value="1"/>
</dbReference>
<comment type="function">
    <text evidence="8">Catalyzes the hydrolysis of complex carboxylic polyesters found in the cell wall of plants. Degrades cutin, a macromolecule that forms the structure of the plant cuticle.</text>
</comment>
<dbReference type="RefSeq" id="XP_028481518.1">
    <property type="nucleotide sequence ID" value="XM_028629251.1"/>
</dbReference>
<organism evidence="9 10">
    <name type="scientific">Byssochlamys spectabilis</name>
    <name type="common">Paecilomyces variotii</name>
    <dbReference type="NCBI Taxonomy" id="264951"/>
    <lineage>
        <taxon>Eukaryota</taxon>
        <taxon>Fungi</taxon>
        <taxon>Dikarya</taxon>
        <taxon>Ascomycota</taxon>
        <taxon>Pezizomycotina</taxon>
        <taxon>Eurotiomycetes</taxon>
        <taxon>Eurotiomycetidae</taxon>
        <taxon>Eurotiales</taxon>
        <taxon>Thermoascaceae</taxon>
        <taxon>Paecilomyces</taxon>
    </lineage>
</organism>
<evidence type="ECO:0000256" key="6">
    <source>
        <dbReference type="ARBA" id="ARBA00022801"/>
    </source>
</evidence>
<dbReference type="SUPFAM" id="SSF53474">
    <property type="entry name" value="alpha/beta-Hydrolases"/>
    <property type="match status" value="1"/>
</dbReference>
<dbReference type="PANTHER" id="PTHR33630">
    <property type="entry name" value="CUTINASE RV1984C-RELATED-RELATED"/>
    <property type="match status" value="1"/>
</dbReference>
<keyword evidence="7" id="KW-1015">Disulfide bond</keyword>
<dbReference type="InterPro" id="IPR000675">
    <property type="entry name" value="Cutinase/axe"/>
</dbReference>
<evidence type="ECO:0000256" key="3">
    <source>
        <dbReference type="ARBA" id="ARBA00022487"/>
    </source>
</evidence>
<dbReference type="PANTHER" id="PTHR33630:SF13">
    <property type="entry name" value="ACETYLXYLAN ESTERASE"/>
    <property type="match status" value="1"/>
</dbReference>
<dbReference type="AlphaFoldDB" id="A0A443HJ53"/>
<accession>A0A443HJ53</accession>
<feature type="signal peptide" evidence="8">
    <location>
        <begin position="1"/>
        <end position="20"/>
    </location>
</feature>